<dbReference type="KEGG" id="tet:TTHERM_00079430"/>
<keyword evidence="4" id="KW-1185">Reference proteome</keyword>
<reference evidence="4" key="1">
    <citation type="journal article" date="2006" name="PLoS Biol.">
        <title>Macronuclear genome sequence of the ciliate Tetrahymena thermophila, a model eukaryote.</title>
        <authorList>
            <person name="Eisen J.A."/>
            <person name="Coyne R.S."/>
            <person name="Wu M."/>
            <person name="Wu D."/>
            <person name="Thiagarajan M."/>
            <person name="Wortman J.R."/>
            <person name="Badger J.H."/>
            <person name="Ren Q."/>
            <person name="Amedeo P."/>
            <person name="Jones K.M."/>
            <person name="Tallon L.J."/>
            <person name="Delcher A.L."/>
            <person name="Salzberg S.L."/>
            <person name="Silva J.C."/>
            <person name="Haas B.J."/>
            <person name="Majoros W.H."/>
            <person name="Farzad M."/>
            <person name="Carlton J.M."/>
            <person name="Smith R.K. Jr."/>
            <person name="Garg J."/>
            <person name="Pearlman R.E."/>
            <person name="Karrer K.M."/>
            <person name="Sun L."/>
            <person name="Manning G."/>
            <person name="Elde N.C."/>
            <person name="Turkewitz A.P."/>
            <person name="Asai D.J."/>
            <person name="Wilkes D.E."/>
            <person name="Wang Y."/>
            <person name="Cai H."/>
            <person name="Collins K."/>
            <person name="Stewart B.A."/>
            <person name="Lee S.R."/>
            <person name="Wilamowska K."/>
            <person name="Weinberg Z."/>
            <person name="Ruzzo W.L."/>
            <person name="Wloga D."/>
            <person name="Gaertig J."/>
            <person name="Frankel J."/>
            <person name="Tsao C.-C."/>
            <person name="Gorovsky M.A."/>
            <person name="Keeling P.J."/>
            <person name="Waller R.F."/>
            <person name="Patron N.J."/>
            <person name="Cherry J.M."/>
            <person name="Stover N.A."/>
            <person name="Krieger C.J."/>
            <person name="del Toro C."/>
            <person name="Ryder H.F."/>
            <person name="Williamson S.C."/>
            <person name="Barbeau R.A."/>
            <person name="Hamilton E.P."/>
            <person name="Orias E."/>
        </authorList>
    </citation>
    <scope>NUCLEOTIDE SEQUENCE [LARGE SCALE GENOMIC DNA]</scope>
    <source>
        <strain evidence="4">SB210</strain>
    </source>
</reference>
<dbReference type="InParanoid" id="Q23FS1"/>
<feature type="compositionally biased region" description="Basic and acidic residues" evidence="1">
    <location>
        <begin position="725"/>
        <end position="738"/>
    </location>
</feature>
<organism evidence="3 4">
    <name type="scientific">Tetrahymena thermophila (strain SB210)</name>
    <dbReference type="NCBI Taxonomy" id="312017"/>
    <lineage>
        <taxon>Eukaryota</taxon>
        <taxon>Sar</taxon>
        <taxon>Alveolata</taxon>
        <taxon>Ciliophora</taxon>
        <taxon>Intramacronucleata</taxon>
        <taxon>Oligohymenophorea</taxon>
        <taxon>Hymenostomatida</taxon>
        <taxon>Tetrahymenina</taxon>
        <taxon>Tetrahymenidae</taxon>
        <taxon>Tetrahymena</taxon>
    </lineage>
</organism>
<dbReference type="Proteomes" id="UP000009168">
    <property type="component" value="Unassembled WGS sequence"/>
</dbReference>
<dbReference type="STRING" id="312017.Q23FS1"/>
<dbReference type="eggNOG" id="ENOG502RZQJ">
    <property type="taxonomic scope" value="Eukaryota"/>
</dbReference>
<feature type="compositionally biased region" description="Basic and acidic residues" evidence="1">
    <location>
        <begin position="749"/>
        <end position="767"/>
    </location>
</feature>
<dbReference type="GO" id="GO:0005525">
    <property type="term" value="F:GTP binding"/>
    <property type="evidence" value="ECO:0007669"/>
    <property type="project" value="InterPro"/>
</dbReference>
<dbReference type="InterPro" id="IPR006073">
    <property type="entry name" value="GTP-bd"/>
</dbReference>
<evidence type="ECO:0000259" key="2">
    <source>
        <dbReference type="Pfam" id="PF01926"/>
    </source>
</evidence>
<dbReference type="CDD" id="cd00882">
    <property type="entry name" value="Ras_like_GTPase"/>
    <property type="match status" value="1"/>
</dbReference>
<evidence type="ECO:0000313" key="3">
    <source>
        <dbReference type="EMBL" id="EAR95539.2"/>
    </source>
</evidence>
<feature type="region of interest" description="Disordered" evidence="1">
    <location>
        <begin position="723"/>
        <end position="767"/>
    </location>
</feature>
<sequence length="767" mass="87094">MNSICYTTVFGSTGSGKSTLLNILYGKKFSTSDDGDLIFQEGTIFTVSSETQSETKLYQEEKLKGSNMYLVDTPGCQDTDPIERIENLYKLKNYFKQQYERQFKFIFLFTDGEIKANRGQGLRLLMKELFQLFKNFEDFTNSTLVVFSRVRPFEVHSKGHQNQIQRLRRDFLKDLIDNRQEEILNNSYNFFNQIPQENFFTFSEPQDQNDCQIVEKEREKTLDLLKYKIKSVNKVQLNTQHKLDSYVKIFIQEKFNEIRELMQINRTDQLILQNLITTIVENAEITQEQKQTLLLEKKQQLQILENYIKQLKLIQFNSYIIDNLQSLYSIVNKYNDIEEDNHFKINLNSFSTQFINTIIQKPSIDFNKETQTLTLKAFYLHSSYMDQEILSQQRGNNLKKIIIKIEHAFIFDSNEFSFRGGQLALKCKKFIIAKQAQKLDLSKKRDEDFNYEFKKKPNTSQEGVDGQDGLPGNPGENGGCFLLCIENQEGIISKYKNTIQVDVSGGQGYDGQDGGNGGDGLAGKDGDFYGVKQRKEYYLAYVIDITEGLKKILSFNNQYALYYKSNGEPGQKGGNGGLGGSGGYQGNHGDFQIYSLKDKQNIQNSFFKVIKEQRPKGKDGKCGFPGRGGEGGQNFIAVYKDEFFCPTIRGIRSKMNEKQIDETDLDLSSSIIGTGTVVVGETAAYTGFTTLAKLASLPVGIAISSVQGLASIISASTGNGFIDGPRSDGRANKGEDGNRNFNLNTRSQKNPDKSYLSDDLKKDIDLS</sequence>
<proteinExistence type="predicted"/>
<dbReference type="AlphaFoldDB" id="Q23FS1"/>
<evidence type="ECO:0000313" key="4">
    <source>
        <dbReference type="Proteomes" id="UP000009168"/>
    </source>
</evidence>
<feature type="domain" description="G" evidence="2">
    <location>
        <begin position="9"/>
        <end position="118"/>
    </location>
</feature>
<dbReference type="OrthoDB" id="8954335at2759"/>
<evidence type="ECO:0000256" key="1">
    <source>
        <dbReference type="SAM" id="MobiDB-lite"/>
    </source>
</evidence>
<dbReference type="InterPro" id="IPR027417">
    <property type="entry name" value="P-loop_NTPase"/>
</dbReference>
<dbReference type="SUPFAM" id="SSF52540">
    <property type="entry name" value="P-loop containing nucleoside triphosphate hydrolases"/>
    <property type="match status" value="1"/>
</dbReference>
<feature type="compositionally biased region" description="Polar residues" evidence="1">
    <location>
        <begin position="739"/>
        <end position="748"/>
    </location>
</feature>
<dbReference type="EMBL" id="GG662704">
    <property type="protein sequence ID" value="EAR95539.2"/>
    <property type="molecule type" value="Genomic_DNA"/>
</dbReference>
<feature type="region of interest" description="Disordered" evidence="1">
    <location>
        <begin position="452"/>
        <end position="472"/>
    </location>
</feature>
<dbReference type="HOGENOM" id="CLU_355476_0_0_1"/>
<dbReference type="Gene3D" id="3.40.50.300">
    <property type="entry name" value="P-loop containing nucleotide triphosphate hydrolases"/>
    <property type="match status" value="1"/>
</dbReference>
<dbReference type="Pfam" id="PF01926">
    <property type="entry name" value="MMR_HSR1"/>
    <property type="match status" value="1"/>
</dbReference>
<dbReference type="GeneID" id="7831237"/>
<gene>
    <name evidence="3" type="ORF">TTHERM_00079430</name>
</gene>
<accession>Q23FS1</accession>
<name>Q23FS1_TETTS</name>
<dbReference type="RefSeq" id="XP_001015784.2">
    <property type="nucleotide sequence ID" value="XM_001015784.2"/>
</dbReference>
<protein>
    <submittedName>
        <fullName evidence="3">50S ribosome-binding GTPase</fullName>
    </submittedName>
</protein>